<feature type="chain" id="PRO_5043533242" description="DUF1566 domain-containing protein" evidence="1">
    <location>
        <begin position="19"/>
        <end position="280"/>
    </location>
</feature>
<reference evidence="2 3" key="1">
    <citation type="submission" date="2018-01" db="EMBL/GenBank/DDBJ databases">
        <title>Whole genome sequencing of Histamine producing bacteria.</title>
        <authorList>
            <person name="Butler K."/>
        </authorList>
    </citation>
    <scope>NUCLEOTIDE SEQUENCE [LARGE SCALE GENOMIC DNA]</scope>
    <source>
        <strain evidence="2 3">A1-4</strain>
    </source>
</reference>
<evidence type="ECO:0008006" key="4">
    <source>
        <dbReference type="Google" id="ProtNLM"/>
    </source>
</evidence>
<gene>
    <name evidence="2" type="ORF">C0W53_09530</name>
</gene>
<dbReference type="RefSeq" id="WP_045042759.1">
    <property type="nucleotide sequence ID" value="NZ_JZTB01000019.1"/>
</dbReference>
<evidence type="ECO:0000256" key="1">
    <source>
        <dbReference type="SAM" id="SignalP"/>
    </source>
</evidence>
<proteinExistence type="predicted"/>
<name>A0AAX0YUQ3_9GAMM</name>
<organism evidence="2 3">
    <name type="scientific">Photobacterium kishitanii</name>
    <dbReference type="NCBI Taxonomy" id="318456"/>
    <lineage>
        <taxon>Bacteria</taxon>
        <taxon>Pseudomonadati</taxon>
        <taxon>Pseudomonadota</taxon>
        <taxon>Gammaproteobacteria</taxon>
        <taxon>Vibrionales</taxon>
        <taxon>Vibrionaceae</taxon>
        <taxon>Photobacterium</taxon>
    </lineage>
</organism>
<sequence length="280" mass="31586">MKKNFLILSCFFSSSVFAFNDSYSSISSKSIAQDALKGSEKILANAPYSMCELEFRPLDAEQCETISLNLPGDNSHKWTKDVSWLQGDLNYYKNIPITDVHNVVRDYKVGHEGWKVPTAKQYNTLISAGIIRLSPGERIWATNSSGNITVHTYGAGNTNQTNASLYRLVKDLPESDGNNILERRQYFISGWSNAASGAWHYANYIKEDGTRVSREYIGWYNNFKYYLPVGARNVEVFIEHGTGYRSDVHAAFFDSEFGGFCYNGHGSLVNPWISTKRVCN</sequence>
<protein>
    <recommendedName>
        <fullName evidence="4">DUF1566 domain-containing protein</fullName>
    </recommendedName>
</protein>
<keyword evidence="1" id="KW-0732">Signal</keyword>
<accession>A0AAX0YUQ3</accession>
<dbReference type="Proteomes" id="UP000240728">
    <property type="component" value="Unassembled WGS sequence"/>
</dbReference>
<comment type="caution">
    <text evidence="2">The sequence shown here is derived from an EMBL/GenBank/DDBJ whole genome shotgun (WGS) entry which is preliminary data.</text>
</comment>
<evidence type="ECO:0000313" key="2">
    <source>
        <dbReference type="EMBL" id="PSX45452.1"/>
    </source>
</evidence>
<dbReference type="EMBL" id="PYOZ01000004">
    <property type="protein sequence ID" value="PSX45452.1"/>
    <property type="molecule type" value="Genomic_DNA"/>
</dbReference>
<feature type="signal peptide" evidence="1">
    <location>
        <begin position="1"/>
        <end position="18"/>
    </location>
</feature>
<evidence type="ECO:0000313" key="3">
    <source>
        <dbReference type="Proteomes" id="UP000240728"/>
    </source>
</evidence>
<keyword evidence="3" id="KW-1185">Reference proteome</keyword>
<dbReference type="AlphaFoldDB" id="A0AAX0YUQ3"/>